<keyword evidence="5" id="KW-1185">Reference proteome</keyword>
<feature type="region of interest" description="Disordered" evidence="2">
    <location>
        <begin position="407"/>
        <end position="432"/>
    </location>
</feature>
<dbReference type="InterPro" id="IPR052231">
    <property type="entry name" value="Rho_GEF_signaling-related"/>
</dbReference>
<dbReference type="InParanoid" id="A0A482XJM6"/>
<feature type="compositionally biased region" description="Polar residues" evidence="2">
    <location>
        <begin position="16"/>
        <end position="26"/>
    </location>
</feature>
<dbReference type="AlphaFoldDB" id="A0A482XJM6"/>
<feature type="coiled-coil region" evidence="1">
    <location>
        <begin position="1006"/>
        <end position="1046"/>
    </location>
</feature>
<feature type="compositionally biased region" description="Acidic residues" evidence="2">
    <location>
        <begin position="36"/>
        <end position="46"/>
    </location>
</feature>
<evidence type="ECO:0000313" key="5">
    <source>
        <dbReference type="Proteomes" id="UP000291343"/>
    </source>
</evidence>
<proteinExistence type="predicted"/>
<sequence length="1167" mass="128753">MLRRNKVNPTEKPSLGKNSAAGSSNEVKPKTTGDSMLEDTDTEETDLPTPTCYGTSSSWYTGSALDPADSSFDASDSDATFNRSNVKSLSKSKRVKNYIHKKYKDVANTLGNYAGVVGGGSGGDNNVDNKPACRSVDRQRRLTTSWYVDSGVLLDEENNCVRVGDDDCSTQETNVLNDDKNSTCGNAVEEQSLSNLPNENVVNKNKNYSNVFTDQKTLPNLPNENVVNRNCDNVSTEQTISNLSKAHVVRKIDTCDNAIKDQNVSNLSNVNVVNKNCDNVSTEQTISNLSKVHVVRKIGTSDNAIKDQNVSNLSNVNVVNKNNTCENICTVQKLSNISSEHDNKNITCDNIFTLSNRTNEHVVNKNIISCDNITKSSGEKNINIEAVNRLKSNQSFGEDREECTRFIDNEDEEDEDDDDDDDNATITNEDEQVESMSCSSISLAADSESSQDKPSDLEYLVDKHLSKFYPNYSRTRAVLVRQARDLLVCEFGGDLARFGSEFVLPAAELLLPYLDAIQTRGGSVGPLGWPTSLGDSGLVLHLGELPAAQLRARDVHLCLTARPVQLAAVYWMGDRCRRITTHLPDTPLAAMELDNLPELLHDLVVTVDREIERIPLEDLAFPCRHGEDLTFSCRQDVGGCCSATTTRDSCCSATVTRDSCMQTCPTYEMDSSIPHIDSDEDDVTKEDSQRTPVNGSVASIITKPSLPTYQKSKHHVSTGTSTTNGYSYSKRASVTHITTPKSISELPEGIVSESGVYLPGLKDVNGRAIIVYDMNTASNTALTARDVAKLLLYYSSIPLRLERTSSGMCLVIVETINSSSSSNACSTAAAITSVDHHKKLLSESLALIMPSQLKISALLYCQNNNSSSTTRSSLLRLLNISSDIKCHVVSNAVELSEHLAEDQIPSACGGKSDHDQENWIKFFKSVEDFSTRCESCGRRLVSLIGGGGEAGGGTTRRQAHLQHRATARLLADADLQSLRRDAPATLKQLRDTALWLPHSEDVRLWVERAEKLYKEVDRAVQRLEALSEKRREKLRELARMRALEDETSEVLSWISEKGEDCLKRHAELATTLPAIKQQELDFEKFYFISMYFRDSGLDRRRGMRTLLITEIIVNQLMSAFSYRNEPGGRCVELCEVLYKLVPAASASSGSWLKLLTVILFLLDTVQA</sequence>
<comment type="caution">
    <text evidence="4">The sequence shown here is derived from an EMBL/GenBank/DDBJ whole genome shotgun (WGS) entry which is preliminary data.</text>
</comment>
<accession>A0A482XJM6</accession>
<dbReference type="PANTHER" id="PTHR45845">
    <property type="entry name" value="RHO GUANINE NUCLEOTIDE EXCHANGE FACTOR-RELATED"/>
    <property type="match status" value="1"/>
</dbReference>
<protein>
    <recommendedName>
        <fullName evidence="3">CRAL-TRIO domain-containing protein</fullName>
    </recommendedName>
</protein>
<dbReference type="STRING" id="195883.A0A482XJM6"/>
<feature type="domain" description="CRAL-TRIO" evidence="3">
    <location>
        <begin position="766"/>
        <end position="917"/>
    </location>
</feature>
<keyword evidence="1" id="KW-0175">Coiled coil</keyword>
<name>A0A482XJM6_LAOST</name>
<feature type="compositionally biased region" description="Acidic residues" evidence="2">
    <location>
        <begin position="409"/>
        <end position="432"/>
    </location>
</feature>
<reference evidence="4 5" key="1">
    <citation type="journal article" date="2017" name="Gigascience">
        <title>Genome sequence of the small brown planthopper, Laodelphax striatellus.</title>
        <authorList>
            <person name="Zhu J."/>
            <person name="Jiang F."/>
            <person name="Wang X."/>
            <person name="Yang P."/>
            <person name="Bao Y."/>
            <person name="Zhao W."/>
            <person name="Wang W."/>
            <person name="Lu H."/>
            <person name="Wang Q."/>
            <person name="Cui N."/>
            <person name="Li J."/>
            <person name="Chen X."/>
            <person name="Luo L."/>
            <person name="Yu J."/>
            <person name="Kang L."/>
            <person name="Cui F."/>
        </authorList>
    </citation>
    <scope>NUCLEOTIDE SEQUENCE [LARGE SCALE GENOMIC DNA]</scope>
    <source>
        <strain evidence="4">Lst14</strain>
    </source>
</reference>
<evidence type="ECO:0000313" key="4">
    <source>
        <dbReference type="EMBL" id="RZF45669.1"/>
    </source>
</evidence>
<dbReference type="Gene3D" id="1.20.58.60">
    <property type="match status" value="1"/>
</dbReference>
<gene>
    <name evidence="4" type="ORF">LSTR_LSTR010392</name>
</gene>
<dbReference type="PANTHER" id="PTHR45845:SF3">
    <property type="entry name" value="PURATROPHIN-1-LIKE, ISOFORM A"/>
    <property type="match status" value="1"/>
</dbReference>
<dbReference type="EMBL" id="QKKF02008507">
    <property type="protein sequence ID" value="RZF45669.1"/>
    <property type="molecule type" value="Genomic_DNA"/>
</dbReference>
<organism evidence="4 5">
    <name type="scientific">Laodelphax striatellus</name>
    <name type="common">Small brown planthopper</name>
    <name type="synonym">Delphax striatella</name>
    <dbReference type="NCBI Taxonomy" id="195883"/>
    <lineage>
        <taxon>Eukaryota</taxon>
        <taxon>Metazoa</taxon>
        <taxon>Ecdysozoa</taxon>
        <taxon>Arthropoda</taxon>
        <taxon>Hexapoda</taxon>
        <taxon>Insecta</taxon>
        <taxon>Pterygota</taxon>
        <taxon>Neoptera</taxon>
        <taxon>Paraneoptera</taxon>
        <taxon>Hemiptera</taxon>
        <taxon>Auchenorrhyncha</taxon>
        <taxon>Fulgoroidea</taxon>
        <taxon>Delphacidae</taxon>
        <taxon>Criomorphinae</taxon>
        <taxon>Laodelphax</taxon>
    </lineage>
</organism>
<evidence type="ECO:0000256" key="1">
    <source>
        <dbReference type="SAM" id="Coils"/>
    </source>
</evidence>
<feature type="region of interest" description="Disordered" evidence="2">
    <location>
        <begin position="1"/>
        <end position="54"/>
    </location>
</feature>
<feature type="region of interest" description="Disordered" evidence="2">
    <location>
        <begin position="672"/>
        <end position="694"/>
    </location>
</feature>
<dbReference type="Proteomes" id="UP000291343">
    <property type="component" value="Unassembled WGS sequence"/>
</dbReference>
<dbReference type="OrthoDB" id="6152532at2759"/>
<dbReference type="InterPro" id="IPR001251">
    <property type="entry name" value="CRAL-TRIO_dom"/>
</dbReference>
<dbReference type="Pfam" id="PF13716">
    <property type="entry name" value="CRAL_TRIO_2"/>
    <property type="match status" value="1"/>
</dbReference>
<evidence type="ECO:0000259" key="3">
    <source>
        <dbReference type="Pfam" id="PF13716"/>
    </source>
</evidence>
<evidence type="ECO:0000256" key="2">
    <source>
        <dbReference type="SAM" id="MobiDB-lite"/>
    </source>
</evidence>